<evidence type="ECO:0000256" key="2">
    <source>
        <dbReference type="ARBA" id="ARBA00006577"/>
    </source>
</evidence>
<dbReference type="PANTHER" id="PTHR43811:SF19">
    <property type="entry name" value="39 KDA FK506-BINDING NUCLEAR PROTEIN"/>
    <property type="match status" value="1"/>
</dbReference>
<sequence length="305" mass="33210">MRNLLFILLAGFTLWATGCDSTGGKDGTQTTEAGSRYTYLSTNDDGQLAEAGEFIYFNAILKTEGDSVLINTKEGGGPPPVIQALSDSIVTSETGPVEDVLRNIRVGERVLIRANLDQFPRKPPGMENDSVLLYDLEVTEIIDQDEFTARQEAVAEEARVKAEEVRGRMDERLTFSEQVYNDYKAGKLDGELQTTPSGLRYILHEEGSGAEAAPGKTVSVQYIGRLSSDGEIFDQSFERGSAIQFPLGQGRVIPGWDEGIDLLQVGDRATFIIPSELAYGPGGTPDGSIAPDSELLFYVELEEVL</sequence>
<comment type="similarity">
    <text evidence="2 6">Belongs to the FKBP-type PPIase family.</text>
</comment>
<evidence type="ECO:0000313" key="10">
    <source>
        <dbReference type="Proteomes" id="UP000837803"/>
    </source>
</evidence>
<keyword evidence="7" id="KW-0732">Signal</keyword>
<dbReference type="Pfam" id="PF00254">
    <property type="entry name" value="FKBP_C"/>
    <property type="match status" value="1"/>
</dbReference>
<keyword evidence="3 5" id="KW-0697">Rotamase</keyword>
<reference evidence="9" key="1">
    <citation type="submission" date="2021-12" db="EMBL/GenBank/DDBJ databases">
        <authorList>
            <person name="Rodrigo-Torres L."/>
            <person name="Arahal R. D."/>
            <person name="Lucena T."/>
        </authorList>
    </citation>
    <scope>NUCLEOTIDE SEQUENCE</scope>
    <source>
        <strain evidence="9">CECT 8419</strain>
    </source>
</reference>
<dbReference type="Gene3D" id="3.10.50.40">
    <property type="match status" value="1"/>
</dbReference>
<dbReference type="PROSITE" id="PS51257">
    <property type="entry name" value="PROKAR_LIPOPROTEIN"/>
    <property type="match status" value="1"/>
</dbReference>
<gene>
    <name evidence="9" type="ORF">LEM8419_01681</name>
</gene>
<evidence type="ECO:0000313" key="9">
    <source>
        <dbReference type="EMBL" id="CAH1000528.1"/>
    </source>
</evidence>
<dbReference type="RefSeq" id="WP_238750578.1">
    <property type="nucleotide sequence ID" value="NZ_CAKLPZ010000001.1"/>
</dbReference>
<comment type="caution">
    <text evidence="9">The sequence shown here is derived from an EMBL/GenBank/DDBJ whole genome shotgun (WGS) entry which is preliminary data.</text>
</comment>
<feature type="chain" id="PRO_5046221717" description="Peptidyl-prolyl cis-trans isomerase" evidence="7">
    <location>
        <begin position="19"/>
        <end position="305"/>
    </location>
</feature>
<evidence type="ECO:0000256" key="6">
    <source>
        <dbReference type="RuleBase" id="RU003915"/>
    </source>
</evidence>
<dbReference type="PROSITE" id="PS50059">
    <property type="entry name" value="FKBP_PPIASE"/>
    <property type="match status" value="1"/>
</dbReference>
<comment type="catalytic activity">
    <reaction evidence="1 5 6">
        <text>[protein]-peptidylproline (omega=180) = [protein]-peptidylproline (omega=0)</text>
        <dbReference type="Rhea" id="RHEA:16237"/>
        <dbReference type="Rhea" id="RHEA-COMP:10747"/>
        <dbReference type="Rhea" id="RHEA-COMP:10748"/>
        <dbReference type="ChEBI" id="CHEBI:83833"/>
        <dbReference type="ChEBI" id="CHEBI:83834"/>
        <dbReference type="EC" id="5.2.1.8"/>
    </reaction>
</comment>
<dbReference type="InterPro" id="IPR001179">
    <property type="entry name" value="PPIase_FKBP_dom"/>
</dbReference>
<evidence type="ECO:0000256" key="1">
    <source>
        <dbReference type="ARBA" id="ARBA00000971"/>
    </source>
</evidence>
<evidence type="ECO:0000256" key="5">
    <source>
        <dbReference type="PROSITE-ProRule" id="PRU00277"/>
    </source>
</evidence>
<evidence type="ECO:0000259" key="8">
    <source>
        <dbReference type="PROSITE" id="PS50059"/>
    </source>
</evidence>
<dbReference type="InterPro" id="IPR046357">
    <property type="entry name" value="PPIase_dom_sf"/>
</dbReference>
<evidence type="ECO:0000256" key="3">
    <source>
        <dbReference type="ARBA" id="ARBA00023110"/>
    </source>
</evidence>
<dbReference type="Proteomes" id="UP000837803">
    <property type="component" value="Unassembled WGS sequence"/>
</dbReference>
<dbReference type="EC" id="5.2.1.8" evidence="6"/>
<feature type="signal peptide" evidence="7">
    <location>
        <begin position="1"/>
        <end position="18"/>
    </location>
</feature>
<dbReference type="PANTHER" id="PTHR43811">
    <property type="entry name" value="FKBP-TYPE PEPTIDYL-PROLYL CIS-TRANS ISOMERASE FKPA"/>
    <property type="match status" value="1"/>
</dbReference>
<keyword evidence="4 5" id="KW-0413">Isomerase</keyword>
<protein>
    <recommendedName>
        <fullName evidence="6">Peptidyl-prolyl cis-trans isomerase</fullName>
        <ecNumber evidence="6">5.2.1.8</ecNumber>
    </recommendedName>
</protein>
<accession>A0ABN8F1D4</accession>
<organism evidence="9 10">
    <name type="scientific">Neolewinella maritima</name>
    <dbReference type="NCBI Taxonomy" id="1383882"/>
    <lineage>
        <taxon>Bacteria</taxon>
        <taxon>Pseudomonadati</taxon>
        <taxon>Bacteroidota</taxon>
        <taxon>Saprospiria</taxon>
        <taxon>Saprospirales</taxon>
        <taxon>Lewinellaceae</taxon>
        <taxon>Neolewinella</taxon>
    </lineage>
</organism>
<feature type="domain" description="PPIase FKBP-type" evidence="8">
    <location>
        <begin position="215"/>
        <end position="305"/>
    </location>
</feature>
<evidence type="ECO:0000256" key="7">
    <source>
        <dbReference type="SAM" id="SignalP"/>
    </source>
</evidence>
<name>A0ABN8F1D4_9BACT</name>
<evidence type="ECO:0000256" key="4">
    <source>
        <dbReference type="ARBA" id="ARBA00023235"/>
    </source>
</evidence>
<keyword evidence="10" id="KW-1185">Reference proteome</keyword>
<proteinExistence type="inferred from homology"/>
<dbReference type="SUPFAM" id="SSF54534">
    <property type="entry name" value="FKBP-like"/>
    <property type="match status" value="1"/>
</dbReference>
<dbReference type="EMBL" id="CAKLPZ010000001">
    <property type="protein sequence ID" value="CAH1000528.1"/>
    <property type="molecule type" value="Genomic_DNA"/>
</dbReference>